<name>A0A3B5LNA2_9TELE</name>
<evidence type="ECO:0000256" key="9">
    <source>
        <dbReference type="ARBA" id="ARBA00022840"/>
    </source>
</evidence>
<dbReference type="STRING" id="32473.ENSXCOP00000009334"/>
<reference evidence="14" key="1">
    <citation type="submission" date="2025-08" db="UniProtKB">
        <authorList>
            <consortium name="Ensembl"/>
        </authorList>
    </citation>
    <scope>IDENTIFICATION</scope>
</reference>
<feature type="region of interest" description="Disordered" evidence="11">
    <location>
        <begin position="489"/>
        <end position="525"/>
    </location>
</feature>
<evidence type="ECO:0000256" key="11">
    <source>
        <dbReference type="SAM" id="MobiDB-lite"/>
    </source>
</evidence>
<feature type="compositionally biased region" description="Basic residues" evidence="11">
    <location>
        <begin position="497"/>
        <end position="507"/>
    </location>
</feature>
<evidence type="ECO:0000256" key="8">
    <source>
        <dbReference type="ARBA" id="ARBA00022777"/>
    </source>
</evidence>
<keyword evidence="8" id="KW-0418">Kinase</keyword>
<keyword evidence="3" id="KW-0472">Membrane</keyword>
<dbReference type="Ensembl" id="ENSXCOT00000009445.1">
    <property type="protein sequence ID" value="ENSXCOP00000009334.1"/>
    <property type="gene ID" value="ENSXCOG00000007097.1"/>
</dbReference>
<feature type="compositionally biased region" description="Basic and acidic residues" evidence="11">
    <location>
        <begin position="418"/>
        <end position="432"/>
    </location>
</feature>
<dbReference type="Gene3D" id="2.30.42.10">
    <property type="match status" value="1"/>
</dbReference>
<feature type="compositionally biased region" description="Basic and acidic residues" evidence="11">
    <location>
        <begin position="397"/>
        <end position="410"/>
    </location>
</feature>
<evidence type="ECO:0000256" key="7">
    <source>
        <dbReference type="ARBA" id="ARBA00022741"/>
    </source>
</evidence>
<feature type="compositionally biased region" description="Low complexity" evidence="11">
    <location>
        <begin position="717"/>
        <end position="740"/>
    </location>
</feature>
<dbReference type="GO" id="GO:0004674">
    <property type="term" value="F:protein serine/threonine kinase activity"/>
    <property type="evidence" value="ECO:0007669"/>
    <property type="project" value="UniProtKB-KW"/>
</dbReference>
<evidence type="ECO:0000256" key="2">
    <source>
        <dbReference type="ARBA" id="ARBA00004236"/>
    </source>
</evidence>
<evidence type="ECO:0000313" key="14">
    <source>
        <dbReference type="Ensembl" id="ENSXCOP00000009334.1"/>
    </source>
</evidence>
<feature type="compositionally biased region" description="Basic residues" evidence="11">
    <location>
        <begin position="788"/>
        <end position="797"/>
    </location>
</feature>
<evidence type="ECO:0000256" key="3">
    <source>
        <dbReference type="ARBA" id="ARBA00022475"/>
    </source>
</evidence>
<dbReference type="SMART" id="SM00228">
    <property type="entry name" value="PDZ"/>
    <property type="match status" value="1"/>
</dbReference>
<feature type="compositionally biased region" description="Low complexity" evidence="11">
    <location>
        <begin position="383"/>
        <end position="396"/>
    </location>
</feature>
<keyword evidence="10" id="KW-0460">Magnesium</keyword>
<protein>
    <submittedName>
        <fullName evidence="14">Microtubule associated serine/threonine kinase 3a</fullName>
    </submittedName>
</protein>
<dbReference type="InterPro" id="IPR041489">
    <property type="entry name" value="PDZ_6"/>
</dbReference>
<dbReference type="GO" id="GO:0072659">
    <property type="term" value="P:protein localization to plasma membrane"/>
    <property type="evidence" value="ECO:0007669"/>
    <property type="project" value="TreeGrafter"/>
</dbReference>
<dbReference type="Gene3D" id="3.30.200.20">
    <property type="entry name" value="Phosphorylase Kinase, domain 1"/>
    <property type="match status" value="1"/>
</dbReference>
<keyword evidence="4" id="KW-0723">Serine/threonine-protein kinase</keyword>
<keyword evidence="7" id="KW-0547">Nucleotide-binding</keyword>
<evidence type="ECO:0000259" key="13">
    <source>
        <dbReference type="PROSITE" id="PS51285"/>
    </source>
</evidence>
<keyword evidence="6" id="KW-0677">Repeat</keyword>
<reference evidence="14" key="2">
    <citation type="submission" date="2025-09" db="UniProtKB">
        <authorList>
            <consortium name="Ensembl"/>
        </authorList>
    </citation>
    <scope>IDENTIFICATION</scope>
</reference>
<dbReference type="InterPro" id="IPR000961">
    <property type="entry name" value="AGC-kinase_C"/>
</dbReference>
<feature type="compositionally biased region" description="Low complexity" evidence="11">
    <location>
        <begin position="767"/>
        <end position="779"/>
    </location>
</feature>
<dbReference type="GeneTree" id="ENSGT00940000157166"/>
<keyword evidence="3" id="KW-1003">Cell membrane</keyword>
<comment type="subcellular location">
    <subcellularLocation>
        <location evidence="2">Cell membrane</location>
    </subcellularLocation>
</comment>
<keyword evidence="9" id="KW-0067">ATP-binding</keyword>
<keyword evidence="5" id="KW-0808">Transferase</keyword>
<feature type="region of interest" description="Disordered" evidence="11">
    <location>
        <begin position="379"/>
        <end position="464"/>
    </location>
</feature>
<evidence type="ECO:0000256" key="4">
    <source>
        <dbReference type="ARBA" id="ARBA00022527"/>
    </source>
</evidence>
<dbReference type="GO" id="GO:0043495">
    <property type="term" value="F:protein-membrane adaptor activity"/>
    <property type="evidence" value="ECO:0007669"/>
    <property type="project" value="TreeGrafter"/>
</dbReference>
<accession>A0A3B5LNA2</accession>
<dbReference type="InterPro" id="IPR023142">
    <property type="entry name" value="MAST_pre-PK_dom_sf"/>
</dbReference>
<feature type="region of interest" description="Disordered" evidence="11">
    <location>
        <begin position="678"/>
        <end position="810"/>
    </location>
</feature>
<dbReference type="Gene3D" id="1.20.1480.20">
    <property type="entry name" value="MAST3 pre-PK domain-like"/>
    <property type="match status" value="1"/>
</dbReference>
<dbReference type="InterPro" id="IPR001478">
    <property type="entry name" value="PDZ"/>
</dbReference>
<dbReference type="AlphaFoldDB" id="A0A3B5LNA2"/>
<dbReference type="InterPro" id="IPR036034">
    <property type="entry name" value="PDZ_sf"/>
</dbReference>
<dbReference type="Pfam" id="PF08926">
    <property type="entry name" value="DUF1908"/>
    <property type="match status" value="1"/>
</dbReference>
<dbReference type="SUPFAM" id="SSF140482">
    <property type="entry name" value="MAST3 pre-PK domain-like"/>
    <property type="match status" value="1"/>
</dbReference>
<dbReference type="SMART" id="SM00133">
    <property type="entry name" value="S_TK_X"/>
    <property type="match status" value="1"/>
</dbReference>
<dbReference type="FunFam" id="1.20.1480.20:FF:000001">
    <property type="entry name" value="microtubule-associated serine/threonine-protein kinase 4 isoform X1"/>
    <property type="match status" value="1"/>
</dbReference>
<dbReference type="Pfam" id="PF17820">
    <property type="entry name" value="PDZ_6"/>
    <property type="match status" value="1"/>
</dbReference>
<dbReference type="Gene3D" id="1.10.510.10">
    <property type="entry name" value="Transferase(Phosphotransferase) domain 1"/>
    <property type="match status" value="1"/>
</dbReference>
<evidence type="ECO:0000256" key="1">
    <source>
        <dbReference type="ARBA" id="ARBA00001946"/>
    </source>
</evidence>
<dbReference type="SUPFAM" id="SSF50156">
    <property type="entry name" value="PDZ domain-like"/>
    <property type="match status" value="1"/>
</dbReference>
<dbReference type="GO" id="GO:0005102">
    <property type="term" value="F:signaling receptor binding"/>
    <property type="evidence" value="ECO:0007669"/>
    <property type="project" value="TreeGrafter"/>
</dbReference>
<dbReference type="Proteomes" id="UP000261380">
    <property type="component" value="Unplaced"/>
</dbReference>
<feature type="compositionally biased region" description="Low complexity" evidence="11">
    <location>
        <begin position="434"/>
        <end position="455"/>
    </location>
</feature>
<dbReference type="GO" id="GO:0005524">
    <property type="term" value="F:ATP binding"/>
    <property type="evidence" value="ECO:0007669"/>
    <property type="project" value="UniProtKB-KW"/>
</dbReference>
<dbReference type="FunFam" id="2.30.42.10:FF:000008">
    <property type="entry name" value="microtubule-associated serine/threonine-protein kinase 4 isoform X2"/>
    <property type="match status" value="1"/>
</dbReference>
<dbReference type="PROSITE" id="PS50106">
    <property type="entry name" value="PDZ"/>
    <property type="match status" value="1"/>
</dbReference>
<evidence type="ECO:0000256" key="5">
    <source>
        <dbReference type="ARBA" id="ARBA00022679"/>
    </source>
</evidence>
<dbReference type="PANTHER" id="PTHR14191:SF27">
    <property type="entry name" value="MICROTUBULE ASSOCIATED SERINE_THREONINE KINASE FAMILY MEMBER 4"/>
    <property type="match status" value="1"/>
</dbReference>
<evidence type="ECO:0000256" key="10">
    <source>
        <dbReference type="ARBA" id="ARBA00022842"/>
    </source>
</evidence>
<evidence type="ECO:0000313" key="15">
    <source>
        <dbReference type="Proteomes" id="UP000261380"/>
    </source>
</evidence>
<dbReference type="InterPro" id="IPR015022">
    <property type="entry name" value="MAST_pre-PK_dom"/>
</dbReference>
<feature type="domain" description="PDZ" evidence="12">
    <location>
        <begin position="579"/>
        <end position="667"/>
    </location>
</feature>
<keyword evidence="15" id="KW-1185">Reference proteome</keyword>
<proteinExistence type="predicted"/>
<evidence type="ECO:0000259" key="12">
    <source>
        <dbReference type="PROSITE" id="PS50106"/>
    </source>
</evidence>
<feature type="compositionally biased region" description="Basic residues" evidence="11">
    <location>
        <begin position="679"/>
        <end position="694"/>
    </location>
</feature>
<comment type="cofactor">
    <cofactor evidence="1">
        <name>Mg(2+)</name>
        <dbReference type="ChEBI" id="CHEBI:18420"/>
    </cofactor>
</comment>
<organism evidence="14 15">
    <name type="scientific">Xiphophorus couchianus</name>
    <name type="common">Monterrey platyfish</name>
    <dbReference type="NCBI Taxonomy" id="32473"/>
    <lineage>
        <taxon>Eukaryota</taxon>
        <taxon>Metazoa</taxon>
        <taxon>Chordata</taxon>
        <taxon>Craniata</taxon>
        <taxon>Vertebrata</taxon>
        <taxon>Euteleostomi</taxon>
        <taxon>Actinopterygii</taxon>
        <taxon>Neopterygii</taxon>
        <taxon>Teleostei</taxon>
        <taxon>Neoteleostei</taxon>
        <taxon>Acanthomorphata</taxon>
        <taxon>Ovalentaria</taxon>
        <taxon>Atherinomorphae</taxon>
        <taxon>Cyprinodontiformes</taxon>
        <taxon>Poeciliidae</taxon>
        <taxon>Poeciliinae</taxon>
        <taxon>Xiphophorus</taxon>
    </lineage>
</organism>
<sequence length="1023" mass="111688">APRLTSSVLPDSLLSLSSRNNKRRSLAVGTPSPTLSRPLSPLHLATGATTELLVVSLFFSRVDGRRWSVASVPSSGYCTNAPSSSVSSSSSHELLHQLPSQPTQDDLHVLFKHLRSSESVVDDEGAHPVHHVRVRSRSLSPGRTCGTFDNEIVMMNHVYKERFPKATAQMEGRLLDIISEYSPDTALPLADGVLGFIQHQLVELARDCLDKSQDGLVTSRYFVELQEKLEKLLHEVGLPPRNLHTEIQMRFPELIQCGPLPSLVCRVFNNKNLLIVKTCFWGTFNPLKNNDWFLFTTAGTTEVKSHMFFLGLDWNGLLRQKAEFVPQLESEEDTSYFDTRSERYCHLGSDDDETNDDESSLELRQFSSVAHRFSKVYSSTEHLSTSTPSNQSLSSSERSHSEEKEDRWDSRGVLSPGDGHKNLAAGDRRTDGQRGSLRPRASSSSSHSERSGSPLVINSTQSPDAAARIAIPTEEEGIVSNLRRIRLRSNSTGTRPSFRRGASRRIAHQLETPEKPRSSAGNVPKSASISGLSLIITPDDSAGPPLSPKSSLSLSSNPSSRDSSPSRDLPISISCLRPPVVIHSSGRRFGFALRAIRVYMGDSDVYTVHHMVWSVEDGSPAHEAGLRAGDLITHVNGESVQGLVHTEVVELLLKSGNKVTLQTTALENTSIKVGPARKASYKAKMVRRSKKSKKKDGQDRRRIFKKLSKHTAPPPMQSSRSFSSGFPQSSSDSLSGSPTPSLSPGPSTPCRSPAPDHSGDGQLLLISSPSSSSPNSPVPQARPSSLHVHGRYAKAGRCKSTSSIPPSPLACIPPPQPLSPQCSPSCLQSHPKSLQGFHGKTLSPPMVARHSVRPRSVEPPRSPLLKRVQSAEKLTGDKMGKGGYHGDRKAYSTRRHTMEMPLSEGEGLEDEDGDTTTSFVCVVMRKMALSERRDSFKKQEAVQELNFDLEEVEETPSLKPGAFTASWINPSPAEPVNPEYCVCIAIPCCQSSSSGVFQSSQTGEKDGPVGVCVCVGVRVRFRL</sequence>
<feature type="compositionally biased region" description="Low complexity" evidence="11">
    <location>
        <begin position="548"/>
        <end position="569"/>
    </location>
</feature>
<dbReference type="InterPro" id="IPR051067">
    <property type="entry name" value="NHER"/>
</dbReference>
<dbReference type="GO" id="GO:0000287">
    <property type="term" value="F:magnesium ion binding"/>
    <property type="evidence" value="ECO:0007669"/>
    <property type="project" value="InterPro"/>
</dbReference>
<evidence type="ECO:0000256" key="6">
    <source>
        <dbReference type="ARBA" id="ARBA00022737"/>
    </source>
</evidence>
<dbReference type="PANTHER" id="PTHR14191">
    <property type="entry name" value="PDZ DOMAIN CONTAINING PROTEIN"/>
    <property type="match status" value="1"/>
</dbReference>
<feature type="domain" description="AGC-kinase C-terminal" evidence="13">
    <location>
        <begin position="310"/>
        <end position="381"/>
    </location>
</feature>
<dbReference type="PROSITE" id="PS51285">
    <property type="entry name" value="AGC_KINASE_CTER"/>
    <property type="match status" value="1"/>
</dbReference>
<feature type="region of interest" description="Disordered" evidence="11">
    <location>
        <begin position="537"/>
        <end position="569"/>
    </location>
</feature>
<dbReference type="GO" id="GO:0016324">
    <property type="term" value="C:apical plasma membrane"/>
    <property type="evidence" value="ECO:0007669"/>
    <property type="project" value="TreeGrafter"/>
</dbReference>